<proteinExistence type="predicted"/>
<dbReference type="EMBL" id="CAJOBA010003326">
    <property type="protein sequence ID" value="CAF3678130.1"/>
    <property type="molecule type" value="Genomic_DNA"/>
</dbReference>
<dbReference type="EMBL" id="CAJNOK010003325">
    <property type="protein sequence ID" value="CAF0896828.1"/>
    <property type="molecule type" value="Genomic_DNA"/>
</dbReference>
<dbReference type="EMBL" id="CAJNOQ010004151">
    <property type="protein sequence ID" value="CAF1046869.1"/>
    <property type="molecule type" value="Genomic_DNA"/>
</dbReference>
<gene>
    <name evidence="3" type="ORF">GPM918_LOCUS16074</name>
    <name evidence="2" type="ORF">OVA965_LOCUS9415</name>
    <name evidence="5" type="ORF">SRO942_LOCUS16076</name>
    <name evidence="4" type="ORF">TMI583_LOCUS9411</name>
</gene>
<dbReference type="Proteomes" id="UP000663829">
    <property type="component" value="Unassembled WGS sequence"/>
</dbReference>
<keyword evidence="1" id="KW-0175">Coiled coil</keyword>
<evidence type="ECO:0008006" key="7">
    <source>
        <dbReference type="Google" id="ProtNLM"/>
    </source>
</evidence>
<organism evidence="3 6">
    <name type="scientific">Didymodactylos carnosus</name>
    <dbReference type="NCBI Taxonomy" id="1234261"/>
    <lineage>
        <taxon>Eukaryota</taxon>
        <taxon>Metazoa</taxon>
        <taxon>Spiralia</taxon>
        <taxon>Gnathifera</taxon>
        <taxon>Rotifera</taxon>
        <taxon>Eurotatoria</taxon>
        <taxon>Bdelloidea</taxon>
        <taxon>Philodinida</taxon>
        <taxon>Philodinidae</taxon>
        <taxon>Didymodactylos</taxon>
    </lineage>
</organism>
<dbReference type="OrthoDB" id="8843611at2759"/>
<accession>A0A814K6E0</accession>
<evidence type="ECO:0000313" key="5">
    <source>
        <dbReference type="EMBL" id="CAF3816692.1"/>
    </source>
</evidence>
<name>A0A814K6E0_9BILA</name>
<evidence type="ECO:0000313" key="4">
    <source>
        <dbReference type="EMBL" id="CAF3678130.1"/>
    </source>
</evidence>
<dbReference type="Proteomes" id="UP000677228">
    <property type="component" value="Unassembled WGS sequence"/>
</dbReference>
<dbReference type="Proteomes" id="UP000681722">
    <property type="component" value="Unassembled WGS sequence"/>
</dbReference>
<reference evidence="3" key="1">
    <citation type="submission" date="2021-02" db="EMBL/GenBank/DDBJ databases">
        <authorList>
            <person name="Nowell W R."/>
        </authorList>
    </citation>
    <scope>NUCLEOTIDE SEQUENCE</scope>
</reference>
<dbReference type="AlphaFoldDB" id="A0A814K6E0"/>
<evidence type="ECO:0000313" key="3">
    <source>
        <dbReference type="EMBL" id="CAF1046869.1"/>
    </source>
</evidence>
<dbReference type="Proteomes" id="UP000682733">
    <property type="component" value="Unassembled WGS sequence"/>
</dbReference>
<evidence type="ECO:0000313" key="6">
    <source>
        <dbReference type="Proteomes" id="UP000663829"/>
    </source>
</evidence>
<protein>
    <recommendedName>
        <fullName evidence="7">DUF4806 domain-containing protein</fullName>
    </recommendedName>
</protein>
<evidence type="ECO:0000313" key="2">
    <source>
        <dbReference type="EMBL" id="CAF0896828.1"/>
    </source>
</evidence>
<sequence>MPAKFQSQLDEIQTSMNNQNKHLEELNEYIEDQERYSRSFCLRFVRFQEDKGENTTVTLVNFIRDILQGDFDVNEIENLHQIGKFTKGKHRAITARFYSKPIHNEVLQSLYRLKQTKSSMRRLNQNIIGVITIRAF</sequence>
<keyword evidence="6" id="KW-1185">Reference proteome</keyword>
<dbReference type="EMBL" id="CAJOBC010004152">
    <property type="protein sequence ID" value="CAF3816692.1"/>
    <property type="molecule type" value="Genomic_DNA"/>
</dbReference>
<comment type="caution">
    <text evidence="3">The sequence shown here is derived from an EMBL/GenBank/DDBJ whole genome shotgun (WGS) entry which is preliminary data.</text>
</comment>
<evidence type="ECO:0000256" key="1">
    <source>
        <dbReference type="SAM" id="Coils"/>
    </source>
</evidence>
<feature type="coiled-coil region" evidence="1">
    <location>
        <begin position="9"/>
        <end position="36"/>
    </location>
</feature>